<evidence type="ECO:0000313" key="3">
    <source>
        <dbReference type="Proteomes" id="UP000238312"/>
    </source>
</evidence>
<comment type="caution">
    <text evidence="2">The sequence shown here is derived from an EMBL/GenBank/DDBJ whole genome shotgun (WGS) entry which is preliminary data.</text>
</comment>
<proteinExistence type="predicted"/>
<dbReference type="AlphaFoldDB" id="A0A2T0M582"/>
<keyword evidence="3" id="KW-1185">Reference proteome</keyword>
<dbReference type="OrthoDB" id="2863790at2"/>
<dbReference type="InterPro" id="IPR021224">
    <property type="entry name" value="DUF2690"/>
</dbReference>
<evidence type="ECO:0000256" key="1">
    <source>
        <dbReference type="SAM" id="SignalP"/>
    </source>
</evidence>
<dbReference type="Proteomes" id="UP000238312">
    <property type="component" value="Unassembled WGS sequence"/>
</dbReference>
<dbReference type="RefSeq" id="WP_106251663.1">
    <property type="nucleotide sequence ID" value="NZ_PVNG01000031.1"/>
</dbReference>
<feature type="chain" id="PRO_5015690226" evidence="1">
    <location>
        <begin position="29"/>
        <end position="166"/>
    </location>
</feature>
<dbReference type="EMBL" id="PVNG01000031">
    <property type="protein sequence ID" value="PRX52647.1"/>
    <property type="molecule type" value="Genomic_DNA"/>
</dbReference>
<reference evidence="2 3" key="1">
    <citation type="submission" date="2018-03" db="EMBL/GenBank/DDBJ databases">
        <title>Genomic Encyclopedia of Type Strains, Phase III (KMG-III): the genomes of soil and plant-associated and newly described type strains.</title>
        <authorList>
            <person name="Whitman W."/>
        </authorList>
    </citation>
    <scope>NUCLEOTIDE SEQUENCE [LARGE SCALE GENOMIC DNA]</scope>
    <source>
        <strain evidence="2 3">CGMCC 4.7104</strain>
    </source>
</reference>
<protein>
    <submittedName>
        <fullName evidence="2">Uncharacterized protein DUF2690</fullName>
    </submittedName>
</protein>
<name>A0A2T0M582_9ACTN</name>
<accession>A0A2T0M582</accession>
<gene>
    <name evidence="2" type="ORF">B0I32_13144</name>
</gene>
<evidence type="ECO:0000313" key="2">
    <source>
        <dbReference type="EMBL" id="PRX52647.1"/>
    </source>
</evidence>
<keyword evidence="1" id="KW-0732">Signal</keyword>
<dbReference type="Pfam" id="PF10901">
    <property type="entry name" value="DUF2690"/>
    <property type="match status" value="1"/>
</dbReference>
<organism evidence="2 3">
    <name type="scientific">Nonomuraea fuscirosea</name>
    <dbReference type="NCBI Taxonomy" id="1291556"/>
    <lineage>
        <taxon>Bacteria</taxon>
        <taxon>Bacillati</taxon>
        <taxon>Actinomycetota</taxon>
        <taxon>Actinomycetes</taxon>
        <taxon>Streptosporangiales</taxon>
        <taxon>Streptosporangiaceae</taxon>
        <taxon>Nonomuraea</taxon>
    </lineage>
</organism>
<sequence>MRYMRAVLATILTPVLTILIVWPSAAWADDPDIPRTAWYCGSTCNGTDPSSFAVSPYQVCADDATTPKSVANSAHSLTLQLRYSPYCRTVWGRIYGGKTQNYYISLKQVYSDGYEETRGVSREIPYGSRPYSWGWQWDDAGVRIKACVSTSWSAEPPWLIMCTAPY</sequence>
<feature type="signal peptide" evidence="1">
    <location>
        <begin position="1"/>
        <end position="28"/>
    </location>
</feature>